<dbReference type="GO" id="GO:0002143">
    <property type="term" value="P:tRNA wobble position uridine thiolation"/>
    <property type="evidence" value="ECO:0007669"/>
    <property type="project" value="InterPro"/>
</dbReference>
<dbReference type="NCBIfam" id="TIGR03011">
    <property type="entry name" value="sulf_tusB_dsrH"/>
    <property type="match status" value="1"/>
</dbReference>
<name>A0A2A5T234_9GAMM</name>
<reference evidence="2" key="1">
    <citation type="submission" date="2017-04" db="EMBL/GenBank/DDBJ databases">
        <title>Genome evolution of the luminous symbionts of deep sea anglerfish.</title>
        <authorList>
            <person name="Hendry T.A."/>
        </authorList>
    </citation>
    <scope>NUCLEOTIDE SEQUENCE [LARGE SCALE GENOMIC DNA]</scope>
</reference>
<dbReference type="InterPro" id="IPR007215">
    <property type="entry name" value="Sulphur_relay_TusB/DsrH"/>
</dbReference>
<dbReference type="GO" id="GO:1990228">
    <property type="term" value="C:sulfurtransferase complex"/>
    <property type="evidence" value="ECO:0007669"/>
    <property type="project" value="TreeGrafter"/>
</dbReference>
<dbReference type="PANTHER" id="PTHR37526:SF1">
    <property type="entry name" value="PROTEIN TUSB"/>
    <property type="match status" value="1"/>
</dbReference>
<comment type="caution">
    <text evidence="1">The sequence shown here is derived from an EMBL/GenBank/DDBJ whole genome shotgun (WGS) entry which is preliminary data.</text>
</comment>
<dbReference type="Gene3D" id="3.40.1260.10">
    <property type="entry name" value="DsrEFH-like"/>
    <property type="match status" value="1"/>
</dbReference>
<dbReference type="Proteomes" id="UP000219020">
    <property type="component" value="Unassembled WGS sequence"/>
</dbReference>
<evidence type="ECO:0000313" key="1">
    <source>
        <dbReference type="EMBL" id="PCS22191.1"/>
    </source>
</evidence>
<dbReference type="PANTHER" id="PTHR37526">
    <property type="entry name" value="PROTEIN TUSB"/>
    <property type="match status" value="1"/>
</dbReference>
<dbReference type="SUPFAM" id="SSF75169">
    <property type="entry name" value="DsrEFH-like"/>
    <property type="match status" value="1"/>
</dbReference>
<gene>
    <name evidence="1" type="ORF">BTN49_2259</name>
</gene>
<organism evidence="1 2">
    <name type="scientific">Candidatus Enterovibrio escicola</name>
    <dbReference type="NCBI Taxonomy" id="1927127"/>
    <lineage>
        <taxon>Bacteria</taxon>
        <taxon>Pseudomonadati</taxon>
        <taxon>Pseudomonadota</taxon>
        <taxon>Gammaproteobacteria</taxon>
        <taxon>Vibrionales</taxon>
        <taxon>Vibrionaceae</taxon>
        <taxon>Enterovibrio</taxon>
    </lineage>
</organism>
<dbReference type="Pfam" id="PF04077">
    <property type="entry name" value="DsrH"/>
    <property type="match status" value="1"/>
</dbReference>
<proteinExistence type="predicted"/>
<evidence type="ECO:0008006" key="3">
    <source>
        <dbReference type="Google" id="ProtNLM"/>
    </source>
</evidence>
<dbReference type="AlphaFoldDB" id="A0A2A5T234"/>
<dbReference type="EMBL" id="NBYY01000025">
    <property type="protein sequence ID" value="PCS22191.1"/>
    <property type="molecule type" value="Genomic_DNA"/>
</dbReference>
<keyword evidence="2" id="KW-1185">Reference proteome</keyword>
<sequence length="68" mass="7742">MLVEDAVIAAVESGYWCSYLITSGYRVYVLIEDVKARGLNNEIASEFALIDINGFIDLTERHVTQMKW</sequence>
<evidence type="ECO:0000313" key="2">
    <source>
        <dbReference type="Proteomes" id="UP000219020"/>
    </source>
</evidence>
<protein>
    <recommendedName>
        <fullName evidence="3">tRNA 5-methylaminomethyl-2-thiouridine synthase TusB</fullName>
    </recommendedName>
</protein>
<accession>A0A2A5T234</accession>
<dbReference type="InterPro" id="IPR027396">
    <property type="entry name" value="DsrEFH-like"/>
</dbReference>